<keyword evidence="3" id="KW-1185">Reference proteome</keyword>
<name>A0A6G7K9B8_9LACT</name>
<dbReference type="KEGG" id="jar:G7057_04730"/>
<keyword evidence="1" id="KW-0732">Signal</keyword>
<accession>A0A6G7K9B8</accession>
<reference evidence="2 3" key="1">
    <citation type="journal article" date="2017" name="Int. J. Syst. Evol. Microbiol.">
        <title>Jeotgalibaca porci sp. nov. and Jeotgalibaca arthritidis sp. nov., isolated from pigs, and emended description of the genus Jeotgalibaca.</title>
        <authorList>
            <person name="Zamora L."/>
            <person name="Perez-Sancho M."/>
            <person name="Dominguez L."/>
            <person name="Fernandez-Garayzabal J.F."/>
            <person name="Vela A.I."/>
        </authorList>
    </citation>
    <scope>NUCLEOTIDE SEQUENCE [LARGE SCALE GENOMIC DNA]</scope>
    <source>
        <strain evidence="2 3">CECT 9157</strain>
    </source>
</reference>
<dbReference type="Proteomes" id="UP000501451">
    <property type="component" value="Chromosome"/>
</dbReference>
<sequence length="117" mass="12784">MSMKNSKKALLVGLAATAAVAAVAAVVAYEEDTVDRIGSYINRHRVKSFVKNKFKGSAKVLKAVDAMSDREIDTLLKIFDHTGNWKDAALDAFSDVKDKASDYKGNVVDTVEDIFNK</sequence>
<feature type="chain" id="PRO_5026048697" description="YtxH domain-containing protein" evidence="1">
    <location>
        <begin position="25"/>
        <end position="117"/>
    </location>
</feature>
<dbReference type="EMBL" id="CP049740">
    <property type="protein sequence ID" value="QII81848.1"/>
    <property type="molecule type" value="Genomic_DNA"/>
</dbReference>
<evidence type="ECO:0000313" key="2">
    <source>
        <dbReference type="EMBL" id="QII81848.1"/>
    </source>
</evidence>
<protein>
    <recommendedName>
        <fullName evidence="4">YtxH domain-containing protein</fullName>
    </recommendedName>
</protein>
<organism evidence="2 3">
    <name type="scientific">Jeotgalibaca arthritidis</name>
    <dbReference type="NCBI Taxonomy" id="1868794"/>
    <lineage>
        <taxon>Bacteria</taxon>
        <taxon>Bacillati</taxon>
        <taxon>Bacillota</taxon>
        <taxon>Bacilli</taxon>
        <taxon>Lactobacillales</taxon>
        <taxon>Carnobacteriaceae</taxon>
        <taxon>Jeotgalibaca</taxon>
    </lineage>
</organism>
<dbReference type="AlphaFoldDB" id="A0A6G7K9B8"/>
<gene>
    <name evidence="2" type="ORF">G7057_04730</name>
</gene>
<evidence type="ECO:0008006" key="4">
    <source>
        <dbReference type="Google" id="ProtNLM"/>
    </source>
</evidence>
<evidence type="ECO:0000256" key="1">
    <source>
        <dbReference type="SAM" id="SignalP"/>
    </source>
</evidence>
<dbReference type="RefSeq" id="WP_076768059.1">
    <property type="nucleotide sequence ID" value="NZ_CP049740.1"/>
</dbReference>
<proteinExistence type="predicted"/>
<feature type="signal peptide" evidence="1">
    <location>
        <begin position="1"/>
        <end position="24"/>
    </location>
</feature>
<evidence type="ECO:0000313" key="3">
    <source>
        <dbReference type="Proteomes" id="UP000501451"/>
    </source>
</evidence>